<gene>
    <name evidence="3" type="ORF">OAUR00152_LOCUS35560</name>
</gene>
<dbReference type="SUPFAM" id="SSF49879">
    <property type="entry name" value="SMAD/FHA domain"/>
    <property type="match status" value="1"/>
</dbReference>
<protein>
    <recommendedName>
        <fullName evidence="2">FHA domain-containing protein</fullName>
    </recommendedName>
</protein>
<reference evidence="3" key="1">
    <citation type="submission" date="2021-01" db="EMBL/GenBank/DDBJ databases">
        <authorList>
            <person name="Corre E."/>
            <person name="Pelletier E."/>
            <person name="Niang G."/>
            <person name="Scheremetjew M."/>
            <person name="Finn R."/>
            <person name="Kale V."/>
            <person name="Holt S."/>
            <person name="Cochrane G."/>
            <person name="Meng A."/>
            <person name="Brown T."/>
            <person name="Cohen L."/>
        </authorList>
    </citation>
    <scope>NUCLEOTIDE SEQUENCE</scope>
    <source>
        <strain evidence="3">Isolate 1302-5</strain>
    </source>
</reference>
<evidence type="ECO:0000256" key="1">
    <source>
        <dbReference type="SAM" id="MobiDB-lite"/>
    </source>
</evidence>
<dbReference type="PROSITE" id="PS50006">
    <property type="entry name" value="FHA_DOMAIN"/>
    <property type="match status" value="1"/>
</dbReference>
<proteinExistence type="predicted"/>
<feature type="region of interest" description="Disordered" evidence="1">
    <location>
        <begin position="68"/>
        <end position="111"/>
    </location>
</feature>
<organism evidence="3">
    <name type="scientific">Odontella aurita</name>
    <dbReference type="NCBI Taxonomy" id="265563"/>
    <lineage>
        <taxon>Eukaryota</taxon>
        <taxon>Sar</taxon>
        <taxon>Stramenopiles</taxon>
        <taxon>Ochrophyta</taxon>
        <taxon>Bacillariophyta</taxon>
        <taxon>Mediophyceae</taxon>
        <taxon>Biddulphiophycidae</taxon>
        <taxon>Eupodiscales</taxon>
        <taxon>Odontellaceae</taxon>
        <taxon>Odontella</taxon>
    </lineage>
</organism>
<evidence type="ECO:0000313" key="3">
    <source>
        <dbReference type="EMBL" id="CAE2277196.1"/>
    </source>
</evidence>
<name>A0A7S4JX86_9STRA</name>
<dbReference type="AlphaFoldDB" id="A0A7S4JX86"/>
<sequence>MSTSIIDLFDEPTTDWTVEQLLEWCLLRSHAQTDEKRDELINALHKQLEEGKAELWEAHDQAAATSIVGNDTVGNDGDSSIPITSNQASLSPESTAAENSQRSRGTVGSTNCVQKPSVAATKKKGSVKTIHVSVIGGPYEGKTFNLKPRPRSPCYVGRSAGKKFRERGMSLQKDSEVSTTHGKFEVKSGKAFFVDTGSTNGTLHMEQELEVNSPLELHNDMEILIGATLVKISLEY</sequence>
<dbReference type="Pfam" id="PF00498">
    <property type="entry name" value="FHA"/>
    <property type="match status" value="1"/>
</dbReference>
<dbReference type="InterPro" id="IPR000253">
    <property type="entry name" value="FHA_dom"/>
</dbReference>
<accession>A0A7S4JX86</accession>
<evidence type="ECO:0000259" key="2">
    <source>
        <dbReference type="PROSITE" id="PS50006"/>
    </source>
</evidence>
<dbReference type="InterPro" id="IPR008984">
    <property type="entry name" value="SMAD_FHA_dom_sf"/>
</dbReference>
<dbReference type="EMBL" id="HBKQ01051540">
    <property type="protein sequence ID" value="CAE2277196.1"/>
    <property type="molecule type" value="Transcribed_RNA"/>
</dbReference>
<feature type="domain" description="FHA" evidence="2">
    <location>
        <begin position="154"/>
        <end position="209"/>
    </location>
</feature>
<dbReference type="Gene3D" id="2.60.200.20">
    <property type="match status" value="1"/>
</dbReference>